<keyword evidence="5" id="KW-1185">Reference proteome</keyword>
<evidence type="ECO:0000313" key="4">
    <source>
        <dbReference type="EMBL" id="MFB9328694.1"/>
    </source>
</evidence>
<comment type="caution">
    <text evidence="4">The sequence shown here is derived from an EMBL/GenBank/DDBJ whole genome shotgun (WGS) entry which is preliminary data.</text>
</comment>
<reference evidence="4 5" key="1">
    <citation type="submission" date="2024-09" db="EMBL/GenBank/DDBJ databases">
        <authorList>
            <person name="Sun Q."/>
            <person name="Mori K."/>
        </authorList>
    </citation>
    <scope>NUCLEOTIDE SEQUENCE [LARGE SCALE GENOMIC DNA]</scope>
    <source>
        <strain evidence="4 5">TISTR 2452</strain>
    </source>
</reference>
<dbReference type="SUPFAM" id="SSF50998">
    <property type="entry name" value="Quinoprotein alcohol dehydrogenase-like"/>
    <property type="match status" value="1"/>
</dbReference>
<dbReference type="PANTHER" id="PTHR42754:SF1">
    <property type="entry name" value="LIPOPROTEIN"/>
    <property type="match status" value="1"/>
</dbReference>
<proteinExistence type="predicted"/>
<dbReference type="InterPro" id="IPR011047">
    <property type="entry name" value="Quinoprotein_ADH-like_sf"/>
</dbReference>
<dbReference type="RefSeq" id="WP_377498241.1">
    <property type="nucleotide sequence ID" value="NZ_JBHMDO010000034.1"/>
</dbReference>
<organism evidence="4 5">
    <name type="scientific">Paenibacillus aurantiacus</name>
    <dbReference type="NCBI Taxonomy" id="1936118"/>
    <lineage>
        <taxon>Bacteria</taxon>
        <taxon>Bacillati</taxon>
        <taxon>Bacillota</taxon>
        <taxon>Bacilli</taxon>
        <taxon>Bacillales</taxon>
        <taxon>Paenibacillaceae</taxon>
        <taxon>Paenibacillus</taxon>
    </lineage>
</organism>
<feature type="domain" description="SLH" evidence="3">
    <location>
        <begin position="1211"/>
        <end position="1274"/>
    </location>
</feature>
<feature type="compositionally biased region" description="Low complexity" evidence="1">
    <location>
        <begin position="855"/>
        <end position="870"/>
    </location>
</feature>
<feature type="signal peptide" evidence="2">
    <location>
        <begin position="1"/>
        <end position="27"/>
    </location>
</feature>
<feature type="domain" description="SLH" evidence="3">
    <location>
        <begin position="1151"/>
        <end position="1210"/>
    </location>
</feature>
<evidence type="ECO:0000313" key="5">
    <source>
        <dbReference type="Proteomes" id="UP001589747"/>
    </source>
</evidence>
<protein>
    <submittedName>
        <fullName evidence="4">S-layer homology domain-containing protein</fullName>
    </submittedName>
</protein>
<feature type="domain" description="SLH" evidence="3">
    <location>
        <begin position="1281"/>
        <end position="1340"/>
    </location>
</feature>
<feature type="compositionally biased region" description="Polar residues" evidence="1">
    <location>
        <begin position="838"/>
        <end position="854"/>
    </location>
</feature>
<evidence type="ECO:0000259" key="3">
    <source>
        <dbReference type="PROSITE" id="PS51272"/>
    </source>
</evidence>
<feature type="chain" id="PRO_5045572357" evidence="2">
    <location>
        <begin position="28"/>
        <end position="1340"/>
    </location>
</feature>
<name>A0ABV5KTY2_9BACL</name>
<dbReference type="PANTHER" id="PTHR42754">
    <property type="entry name" value="ENDOGLUCANASE"/>
    <property type="match status" value="1"/>
</dbReference>
<dbReference type="Proteomes" id="UP001589747">
    <property type="component" value="Unassembled WGS sequence"/>
</dbReference>
<evidence type="ECO:0000256" key="1">
    <source>
        <dbReference type="SAM" id="MobiDB-lite"/>
    </source>
</evidence>
<gene>
    <name evidence="4" type="ORF">ACFFSY_22390</name>
</gene>
<evidence type="ECO:0000256" key="2">
    <source>
        <dbReference type="SAM" id="SignalP"/>
    </source>
</evidence>
<feature type="region of interest" description="Disordered" evidence="1">
    <location>
        <begin position="838"/>
        <end position="922"/>
    </location>
</feature>
<dbReference type="Pfam" id="PF00395">
    <property type="entry name" value="SLH"/>
    <property type="match status" value="3"/>
</dbReference>
<dbReference type="Pfam" id="PF20578">
    <property type="entry name" value="aBig_2"/>
    <property type="match status" value="1"/>
</dbReference>
<sequence>MKNKQKLALLLAAALPLQGLTTVTSFADTLTSAQSQVKTFGGSGDDVQKDMAVNADGSYVILLHSTSVDQNLSGVLSKKEADDGTFVLVKYGANHVMQWAKSIHLTGDQYGTAVVKSTSDNGYMIAGSSEGKAFVQKLNATADQEWITYLDGSGTDSSYQVVESADHNSFIVVGTTNSNDGTFAGMNDYKASITSNLGGIWSSFIVKLNASNGDIVWKNVLDGKDRDDAKGVVEQANDYLVIGGTESRENDFSAFNGHGSSSDIYFAKLDKSTGELVGTPQSFGDEGQESMAAYLRTSDGGYLVSGYTDSTAGQLSAGTGNGFLAKFDQAGTLVWSTRFGSEETWPGQNIVEVSPNIYSLTATDYNGSQIYTFDATDVNNITITPEAINGPIYLYNLYGTSGQWFGAGYSGGELGDVALDKGGDDVAIFHTSAISNAEAVVEAANSPAIQYGGVDSQDWVTENFTVNTKGILDTNLGWTSDNSAITISGTGEATVTRPPVSGSDVNVTLTATASLNGEMAERKLTLTVKKQSSWGPVIQGNEENQLDFRNIRIGSDGAFYILNQSEDGDVLEKKGPEDTDFTALPSLPVIENSYSAVTSFDVSGTDIYVTRIVVPDGEQQEHYEMLKLGNDDQWTAFGTEVPEELAPAGPELGEFTGYRYSNLVVDKGTVYLMATASYLGGDQGSTTREIIVKWNGTEWVNVTPNSVRGIMQYTVRDGKIYALAYADSGMDRRFVIQEGGITVVDQLLTEGETPAPYDETAIAVDSEGAIYLLDGYGDSGKKIWKGVLDQQTVTWKPIDDAHIFTYPQDLAVSGTQLYVLDVDRDTYAPVVLTRSTVITDTGNNNPSTGGPSEPNTDGNENSSGSSENPTTGGGENSSGSSENPTTGGGENTSGSSNNSNSGSSNTNTTQAPTASSGTSASTSTIPVVVNGQTVQVPAVVETKQNNGHAVKVVSVDNKKLMSQITEGKQAGNTITIPVSSKDAQSTVVELNAALVKAMGTNNSTLEVKTDQAAYLIPAKRIIVDDLLQNFGADVDGQDVKISILIESPSADQQKLVDSASTSKKAEVIAPAVSFEVTATYNGSTKPVNSFTQFVERRIPIPAGVDPSKITTGVVVDADGTMRHVPTKVLLDNGVYYAQINSLTNSLYSVVWHPIEFSDMNTHWAKEAVNDLGSRMVVEGDGQGNYEPTRDMTRAEFTAILVRGLGLKPVTGDTNFADVDSSAWYASSVTTAVKYNLIKGISESKFAPTATITRQEAMTMIARAAQITELSQDTAANAESLLQAFQDAKDVQAWARDSVAFSLENGLVNGISPKDLAPKADISRAEVAVMLERLLKKSDLI</sequence>
<dbReference type="InterPro" id="IPR046780">
    <property type="entry name" value="aBig_2"/>
</dbReference>
<feature type="compositionally biased region" description="Low complexity" evidence="1">
    <location>
        <begin position="892"/>
        <end position="922"/>
    </location>
</feature>
<dbReference type="InterPro" id="IPR001119">
    <property type="entry name" value="SLH_dom"/>
</dbReference>
<keyword evidence="2" id="KW-0732">Signal</keyword>
<accession>A0ABV5KTY2</accession>
<dbReference type="SUPFAM" id="SSF89372">
    <property type="entry name" value="Fucose-specific lectin"/>
    <property type="match status" value="1"/>
</dbReference>
<dbReference type="PROSITE" id="PS51272">
    <property type="entry name" value="SLH"/>
    <property type="match status" value="3"/>
</dbReference>
<dbReference type="EMBL" id="JBHMDO010000034">
    <property type="protein sequence ID" value="MFB9328694.1"/>
    <property type="molecule type" value="Genomic_DNA"/>
</dbReference>